<feature type="transmembrane region" description="Helical" evidence="1">
    <location>
        <begin position="37"/>
        <end position="57"/>
    </location>
</feature>
<reference evidence="2 3" key="1">
    <citation type="submission" date="2020-02" db="EMBL/GenBank/DDBJ databases">
        <title>Bacillus aquiflavi sp. nov., isolated from yellow water of strong flavor Chinese baijiu in Yibin region of China.</title>
        <authorList>
            <person name="Xie J."/>
        </authorList>
    </citation>
    <scope>NUCLEOTIDE SEQUENCE [LARGE SCALE GENOMIC DNA]</scope>
    <source>
        <strain evidence="2 3">SA4</strain>
    </source>
</reference>
<dbReference type="RefSeq" id="WP_163179318.1">
    <property type="nucleotide sequence ID" value="NZ_JAAIWM010000002.1"/>
</dbReference>
<sequence length="84" mass="9531">MKNRLLLCLLICGVLMYYAVPRLTVHFSGIDGIFAAAWFGLALLVIGGNLAGFLYAAKKQKKQRKLGFRRLKTSSKERRYLSQH</sequence>
<proteinExistence type="predicted"/>
<organism evidence="2 3">
    <name type="scientific">Bacillus mesophilus</name>
    <dbReference type="NCBI Taxonomy" id="1808955"/>
    <lineage>
        <taxon>Bacteria</taxon>
        <taxon>Bacillati</taxon>
        <taxon>Bacillota</taxon>
        <taxon>Bacilli</taxon>
        <taxon>Bacillales</taxon>
        <taxon>Bacillaceae</taxon>
        <taxon>Bacillus</taxon>
    </lineage>
</organism>
<gene>
    <name evidence="2" type="ORF">G4D63_09085</name>
</gene>
<dbReference type="Proteomes" id="UP000481043">
    <property type="component" value="Unassembled WGS sequence"/>
</dbReference>
<comment type="caution">
    <text evidence="2">The sequence shown here is derived from an EMBL/GenBank/DDBJ whole genome shotgun (WGS) entry which is preliminary data.</text>
</comment>
<accession>A0A6M0Q8R2</accession>
<keyword evidence="3" id="KW-1185">Reference proteome</keyword>
<evidence type="ECO:0008006" key="4">
    <source>
        <dbReference type="Google" id="ProtNLM"/>
    </source>
</evidence>
<dbReference type="AlphaFoldDB" id="A0A6M0Q8R2"/>
<evidence type="ECO:0000313" key="3">
    <source>
        <dbReference type="Proteomes" id="UP000481043"/>
    </source>
</evidence>
<name>A0A6M0Q8R2_9BACI</name>
<dbReference type="EMBL" id="JAAIWM010000002">
    <property type="protein sequence ID" value="NEY71900.1"/>
    <property type="molecule type" value="Genomic_DNA"/>
</dbReference>
<keyword evidence="1" id="KW-0812">Transmembrane</keyword>
<keyword evidence="1" id="KW-1133">Transmembrane helix</keyword>
<evidence type="ECO:0000313" key="2">
    <source>
        <dbReference type="EMBL" id="NEY71900.1"/>
    </source>
</evidence>
<protein>
    <recommendedName>
        <fullName evidence="4">DUF2627 domain-containing protein</fullName>
    </recommendedName>
</protein>
<evidence type="ECO:0000256" key="1">
    <source>
        <dbReference type="SAM" id="Phobius"/>
    </source>
</evidence>
<keyword evidence="1" id="KW-0472">Membrane</keyword>